<evidence type="ECO:0000256" key="1">
    <source>
        <dbReference type="SAM" id="Phobius"/>
    </source>
</evidence>
<reference evidence="2" key="1">
    <citation type="submission" date="2020-07" db="EMBL/GenBank/DDBJ databases">
        <title>Huge and variable diversity of episymbiotic CPR bacteria and DPANN archaea in groundwater ecosystems.</title>
        <authorList>
            <person name="He C.Y."/>
            <person name="Keren R."/>
            <person name="Whittaker M."/>
            <person name="Farag I.F."/>
            <person name="Doudna J."/>
            <person name="Cate J.H.D."/>
            <person name="Banfield J.F."/>
        </authorList>
    </citation>
    <scope>NUCLEOTIDE SEQUENCE</scope>
    <source>
        <strain evidence="2">NC_groundwater_928_Pr1_S-0.2um_72_17</strain>
    </source>
</reference>
<proteinExistence type="predicted"/>
<keyword evidence="1" id="KW-0472">Membrane</keyword>
<accession>A0A9D6LBZ2</accession>
<organism evidence="2 3">
    <name type="scientific">Eiseniibacteriota bacterium</name>
    <dbReference type="NCBI Taxonomy" id="2212470"/>
    <lineage>
        <taxon>Bacteria</taxon>
        <taxon>Candidatus Eiseniibacteriota</taxon>
    </lineage>
</organism>
<feature type="non-terminal residue" evidence="2">
    <location>
        <position position="60"/>
    </location>
</feature>
<evidence type="ECO:0000313" key="3">
    <source>
        <dbReference type="Proteomes" id="UP000807850"/>
    </source>
</evidence>
<feature type="transmembrane region" description="Helical" evidence="1">
    <location>
        <begin position="38"/>
        <end position="58"/>
    </location>
</feature>
<feature type="transmembrane region" description="Helical" evidence="1">
    <location>
        <begin position="12"/>
        <end position="32"/>
    </location>
</feature>
<comment type="caution">
    <text evidence="2">The sequence shown here is derived from an EMBL/GenBank/DDBJ whole genome shotgun (WGS) entry which is preliminary data.</text>
</comment>
<dbReference type="Proteomes" id="UP000807850">
    <property type="component" value="Unassembled WGS sequence"/>
</dbReference>
<keyword evidence="1" id="KW-1133">Transmembrane helix</keyword>
<dbReference type="AlphaFoldDB" id="A0A9D6LBZ2"/>
<sequence>MSASLAPRHPRLFRVYYAAVVAAAVVAFVAFTPSAGRVPPATAIVVLLLMGFSEATAVPL</sequence>
<keyword evidence="1" id="KW-0812">Transmembrane</keyword>
<dbReference type="EMBL" id="JACQAY010000290">
    <property type="protein sequence ID" value="MBI3540333.1"/>
    <property type="molecule type" value="Genomic_DNA"/>
</dbReference>
<protein>
    <submittedName>
        <fullName evidence="2">Uncharacterized protein</fullName>
    </submittedName>
</protein>
<evidence type="ECO:0000313" key="2">
    <source>
        <dbReference type="EMBL" id="MBI3540333.1"/>
    </source>
</evidence>
<gene>
    <name evidence="2" type="ORF">HY076_08690</name>
</gene>
<name>A0A9D6LBZ2_UNCEI</name>